<keyword evidence="2 5" id="KW-0238">DNA-binding</keyword>
<name>A0A9D1GKA2_9FIRM</name>
<dbReference type="EMBL" id="DVKS01000171">
    <property type="protein sequence ID" value="HIT42398.1"/>
    <property type="molecule type" value="Genomic_DNA"/>
</dbReference>
<reference evidence="5" key="1">
    <citation type="submission" date="2020-10" db="EMBL/GenBank/DDBJ databases">
        <authorList>
            <person name="Gilroy R."/>
        </authorList>
    </citation>
    <scope>NUCLEOTIDE SEQUENCE</scope>
    <source>
        <strain evidence="5">CHK123-3438</strain>
    </source>
</reference>
<dbReference type="Proteomes" id="UP000886860">
    <property type="component" value="Unassembled WGS sequence"/>
</dbReference>
<evidence type="ECO:0000313" key="5">
    <source>
        <dbReference type="EMBL" id="HIT42398.1"/>
    </source>
</evidence>
<dbReference type="GO" id="GO:0003700">
    <property type="term" value="F:DNA-binding transcription factor activity"/>
    <property type="evidence" value="ECO:0007669"/>
    <property type="project" value="InterPro"/>
</dbReference>
<gene>
    <name evidence="5" type="ORF">IAB60_09980</name>
</gene>
<evidence type="ECO:0000259" key="4">
    <source>
        <dbReference type="PROSITE" id="PS50995"/>
    </source>
</evidence>
<organism evidence="5 6">
    <name type="scientific">Candidatus Caccovicinus merdipullorum</name>
    <dbReference type="NCBI Taxonomy" id="2840724"/>
    <lineage>
        <taxon>Bacteria</taxon>
        <taxon>Bacillati</taxon>
        <taxon>Bacillota</taxon>
        <taxon>Clostridia</taxon>
        <taxon>Eubacteriales</taxon>
        <taxon>Candidatus Caccovicinus</taxon>
    </lineage>
</organism>
<dbReference type="PRINTS" id="PR00598">
    <property type="entry name" value="HTHMARR"/>
</dbReference>
<reference evidence="5" key="2">
    <citation type="journal article" date="2021" name="PeerJ">
        <title>Extensive microbial diversity within the chicken gut microbiome revealed by metagenomics and culture.</title>
        <authorList>
            <person name="Gilroy R."/>
            <person name="Ravi A."/>
            <person name="Getino M."/>
            <person name="Pursley I."/>
            <person name="Horton D.L."/>
            <person name="Alikhan N.F."/>
            <person name="Baker D."/>
            <person name="Gharbi K."/>
            <person name="Hall N."/>
            <person name="Watson M."/>
            <person name="Adriaenssens E.M."/>
            <person name="Foster-Nyarko E."/>
            <person name="Jarju S."/>
            <person name="Secka A."/>
            <person name="Antonio M."/>
            <person name="Oren A."/>
            <person name="Chaudhuri R.R."/>
            <person name="La Ragione R."/>
            <person name="Hildebrand F."/>
            <person name="Pallen M.J."/>
        </authorList>
    </citation>
    <scope>NUCLEOTIDE SEQUENCE</scope>
    <source>
        <strain evidence="5">CHK123-3438</strain>
    </source>
</reference>
<dbReference type="PROSITE" id="PS50995">
    <property type="entry name" value="HTH_MARR_2"/>
    <property type="match status" value="1"/>
</dbReference>
<comment type="caution">
    <text evidence="5">The sequence shown here is derived from an EMBL/GenBank/DDBJ whole genome shotgun (WGS) entry which is preliminary data.</text>
</comment>
<dbReference type="SMART" id="SM00347">
    <property type="entry name" value="HTH_MARR"/>
    <property type="match status" value="1"/>
</dbReference>
<accession>A0A9D1GKA2</accession>
<dbReference type="PANTHER" id="PTHR42756">
    <property type="entry name" value="TRANSCRIPTIONAL REGULATOR, MARR"/>
    <property type="match status" value="1"/>
</dbReference>
<dbReference type="GO" id="GO:0003677">
    <property type="term" value="F:DNA binding"/>
    <property type="evidence" value="ECO:0007669"/>
    <property type="project" value="UniProtKB-KW"/>
</dbReference>
<dbReference type="Pfam" id="PF01047">
    <property type="entry name" value="MarR"/>
    <property type="match status" value="1"/>
</dbReference>
<evidence type="ECO:0000256" key="1">
    <source>
        <dbReference type="ARBA" id="ARBA00023015"/>
    </source>
</evidence>
<dbReference type="PROSITE" id="PS01117">
    <property type="entry name" value="HTH_MARR_1"/>
    <property type="match status" value="1"/>
</dbReference>
<keyword evidence="3" id="KW-0804">Transcription</keyword>
<evidence type="ECO:0000256" key="3">
    <source>
        <dbReference type="ARBA" id="ARBA00023163"/>
    </source>
</evidence>
<feature type="domain" description="HTH marR-type" evidence="4">
    <location>
        <begin position="1"/>
        <end position="140"/>
    </location>
</feature>
<proteinExistence type="predicted"/>
<dbReference type="InterPro" id="IPR023187">
    <property type="entry name" value="Tscrpt_reg_MarR-type_CS"/>
</dbReference>
<sequence length="161" mass="19066">MERWTSEDGVQKLFEIFLTSQKLILHSLDYHGVRFTKYQFYLMMELSRGRSLTMSQAAASVGCSKEQATRMVSALVEAGYIERFHSETNRKLVIVRLTEEGENLIRREKSIAREKMKEDLNCLDKEERDIFFQTLKQFNMVLKRLEENQEKRQEAEGELHH</sequence>
<dbReference type="InterPro" id="IPR036390">
    <property type="entry name" value="WH_DNA-bd_sf"/>
</dbReference>
<dbReference type="PANTHER" id="PTHR42756:SF1">
    <property type="entry name" value="TRANSCRIPTIONAL REPRESSOR OF EMRAB OPERON"/>
    <property type="match status" value="1"/>
</dbReference>
<evidence type="ECO:0000256" key="2">
    <source>
        <dbReference type="ARBA" id="ARBA00023125"/>
    </source>
</evidence>
<protein>
    <submittedName>
        <fullName evidence="5">Winged helix DNA-binding protein</fullName>
    </submittedName>
</protein>
<dbReference type="InterPro" id="IPR036388">
    <property type="entry name" value="WH-like_DNA-bd_sf"/>
</dbReference>
<dbReference type="SUPFAM" id="SSF46785">
    <property type="entry name" value="Winged helix' DNA-binding domain"/>
    <property type="match status" value="1"/>
</dbReference>
<evidence type="ECO:0000313" key="6">
    <source>
        <dbReference type="Proteomes" id="UP000886860"/>
    </source>
</evidence>
<dbReference type="InterPro" id="IPR000835">
    <property type="entry name" value="HTH_MarR-typ"/>
</dbReference>
<dbReference type="AlphaFoldDB" id="A0A9D1GKA2"/>
<dbReference type="Gene3D" id="1.10.10.10">
    <property type="entry name" value="Winged helix-like DNA-binding domain superfamily/Winged helix DNA-binding domain"/>
    <property type="match status" value="1"/>
</dbReference>
<keyword evidence="1" id="KW-0805">Transcription regulation</keyword>